<feature type="signal peptide" evidence="8">
    <location>
        <begin position="1"/>
        <end position="20"/>
    </location>
</feature>
<organism evidence="9 10">
    <name type="scientific">Ferrimonas aestuarii</name>
    <dbReference type="NCBI Taxonomy" id="2569539"/>
    <lineage>
        <taxon>Bacteria</taxon>
        <taxon>Pseudomonadati</taxon>
        <taxon>Pseudomonadota</taxon>
        <taxon>Gammaproteobacteria</taxon>
        <taxon>Alteromonadales</taxon>
        <taxon>Ferrimonadaceae</taxon>
        <taxon>Ferrimonas</taxon>
    </lineage>
</organism>
<keyword evidence="10" id="KW-1185">Reference proteome</keyword>
<proteinExistence type="inferred from homology"/>
<evidence type="ECO:0000256" key="3">
    <source>
        <dbReference type="ARBA" id="ARBA00022452"/>
    </source>
</evidence>
<dbReference type="EMBL" id="SWCJ01000004">
    <property type="protein sequence ID" value="TKB56147.1"/>
    <property type="molecule type" value="Genomic_DNA"/>
</dbReference>
<sequence>MKIRAVAAVVASVLVGQAHGAGFQLAEYSATGLGRAFAGEAAIADNASSQGRNPALMTQLKGQQLSLGVIYIDPNIDAEGTTSASLAGNPVYSSKSSNNEIAPDAWVPNFYYSHQLNDAWYLGVAVNSAHGLSTELGEASDVSIFGSNAEITTIELAPSVAYKFNDQWSLGAALRFVHADGKVVANIPGWVASLPLDGIPPAGTQVKSVDGDGFDYGFRVGATWEPAKGHRIGLSYHSEVEVKLEGTASGLMYGNQGGSLKLPLPATAELASFHQLTERLSVHASVNWTDWSAFEALVVDFDSGAPSDVMKEENFKDNWRFAVGTTYQLNNRWVVRGGLAFDQTAVDDEHRTTTIPDSDRLWISFGAGYQWTDDLTLDFAITHITMPSDAPINETMELHLPAGGTVVPATINYNGEIDGDVWLAGAQLSYRF</sequence>
<evidence type="ECO:0000256" key="5">
    <source>
        <dbReference type="ARBA" id="ARBA00022729"/>
    </source>
</evidence>
<dbReference type="PANTHER" id="PTHR35093:SF8">
    <property type="entry name" value="OUTER MEMBRANE PROTEIN NMB0088-RELATED"/>
    <property type="match status" value="1"/>
</dbReference>
<accession>A0A4U1BQ85</accession>
<evidence type="ECO:0000313" key="9">
    <source>
        <dbReference type="EMBL" id="TKB56147.1"/>
    </source>
</evidence>
<protein>
    <submittedName>
        <fullName evidence="9">Aromatic hydrocarbon degradation protein</fullName>
    </submittedName>
</protein>
<keyword evidence="6" id="KW-0472">Membrane</keyword>
<dbReference type="OrthoDB" id="19849at2"/>
<name>A0A4U1BQ85_9GAMM</name>
<dbReference type="Pfam" id="PF03349">
    <property type="entry name" value="Toluene_X"/>
    <property type="match status" value="1"/>
</dbReference>
<evidence type="ECO:0000256" key="4">
    <source>
        <dbReference type="ARBA" id="ARBA00022692"/>
    </source>
</evidence>
<evidence type="ECO:0000256" key="6">
    <source>
        <dbReference type="ARBA" id="ARBA00023136"/>
    </source>
</evidence>
<dbReference type="InterPro" id="IPR005017">
    <property type="entry name" value="OMPP1/FadL/TodX"/>
</dbReference>
<dbReference type="GO" id="GO:0009279">
    <property type="term" value="C:cell outer membrane"/>
    <property type="evidence" value="ECO:0007669"/>
    <property type="project" value="UniProtKB-SubCell"/>
</dbReference>
<feature type="chain" id="PRO_5020558196" evidence="8">
    <location>
        <begin position="21"/>
        <end position="432"/>
    </location>
</feature>
<dbReference type="AlphaFoldDB" id="A0A4U1BQ85"/>
<dbReference type="Gene3D" id="2.40.160.60">
    <property type="entry name" value="Outer membrane protein transport protein (OMPP1/FadL/TodX)"/>
    <property type="match status" value="1"/>
</dbReference>
<comment type="caution">
    <text evidence="9">The sequence shown here is derived from an EMBL/GenBank/DDBJ whole genome shotgun (WGS) entry which is preliminary data.</text>
</comment>
<reference evidence="9 10" key="1">
    <citation type="submission" date="2019-04" db="EMBL/GenBank/DDBJ databases">
        <authorList>
            <person name="Hwang J.C."/>
        </authorList>
    </citation>
    <scope>NUCLEOTIDE SEQUENCE [LARGE SCALE GENOMIC DNA]</scope>
    <source>
        <strain evidence="9 10">IMCC35002</strain>
    </source>
</reference>
<dbReference type="RefSeq" id="WP_136862876.1">
    <property type="nucleotide sequence ID" value="NZ_SWCJ01000004.1"/>
</dbReference>
<evidence type="ECO:0000256" key="8">
    <source>
        <dbReference type="SAM" id="SignalP"/>
    </source>
</evidence>
<dbReference type="GO" id="GO:0015483">
    <property type="term" value="F:long-chain fatty acid transporting porin activity"/>
    <property type="evidence" value="ECO:0007669"/>
    <property type="project" value="TreeGrafter"/>
</dbReference>
<evidence type="ECO:0000256" key="1">
    <source>
        <dbReference type="ARBA" id="ARBA00004571"/>
    </source>
</evidence>
<evidence type="ECO:0000256" key="7">
    <source>
        <dbReference type="ARBA" id="ARBA00023237"/>
    </source>
</evidence>
<comment type="subcellular location">
    <subcellularLocation>
        <location evidence="1">Cell outer membrane</location>
        <topology evidence="1">Multi-pass membrane protein</topology>
    </subcellularLocation>
</comment>
<evidence type="ECO:0000313" key="10">
    <source>
        <dbReference type="Proteomes" id="UP000305675"/>
    </source>
</evidence>
<keyword evidence="4" id="KW-0812">Transmembrane</keyword>
<evidence type="ECO:0000256" key="2">
    <source>
        <dbReference type="ARBA" id="ARBA00008163"/>
    </source>
</evidence>
<dbReference type="PANTHER" id="PTHR35093">
    <property type="entry name" value="OUTER MEMBRANE PROTEIN NMB0088-RELATED"/>
    <property type="match status" value="1"/>
</dbReference>
<keyword evidence="3" id="KW-1134">Transmembrane beta strand</keyword>
<keyword evidence="7" id="KW-0998">Cell outer membrane</keyword>
<dbReference type="Proteomes" id="UP000305675">
    <property type="component" value="Unassembled WGS sequence"/>
</dbReference>
<comment type="similarity">
    <text evidence="2">Belongs to the OmpP1/FadL family.</text>
</comment>
<gene>
    <name evidence="9" type="ORF">FCL42_08000</name>
</gene>
<dbReference type="SUPFAM" id="SSF56935">
    <property type="entry name" value="Porins"/>
    <property type="match status" value="1"/>
</dbReference>
<keyword evidence="5 8" id="KW-0732">Signal</keyword>